<comment type="caution">
    <text evidence="3">The sequence shown here is derived from an EMBL/GenBank/DDBJ whole genome shotgun (WGS) entry which is preliminary data.</text>
</comment>
<dbReference type="Gene3D" id="3.40.250.10">
    <property type="entry name" value="Rhodanese-like domain"/>
    <property type="match status" value="2"/>
</dbReference>
<dbReference type="Pfam" id="PF00581">
    <property type="entry name" value="Rhodanese"/>
    <property type="match status" value="2"/>
</dbReference>
<protein>
    <submittedName>
        <fullName evidence="3">MBL fold metallo-hydrolase</fullName>
    </submittedName>
</protein>
<evidence type="ECO:0000259" key="2">
    <source>
        <dbReference type="PROSITE" id="PS50206"/>
    </source>
</evidence>
<sequence length="473" mass="51572">MKVEQIYTGCLAEAAYYIESEGEAAIIDPLRDTKPYVERAQKDGATIKYVFETHFHADFVSGHIDLAKQTGAKIVFGPLGKPAYEAYTATDGEEFMLGKIKIKAIHTPGHTMESTCFLLIDETGKSTAIFTGDTLFIGDVGRPDLAQHVISDMTEQKLAGHLFDSLREKIIPLADDLIVYPGHGAGSACGKKMSKETTDTLGNQKKFNYALNLSLTKEQFITEILTGLVPPPAYFPQNVLMNIKGYESLEDVMQRGSQALSPEAFEAAANETEAVILDVRDAQTFAKGFIPNAINIGLDGQFASWVGTLIPDVKQPILLVTEAGSEEETITRLARVGYDNCVGYLSGGIKTWKESGKEMDSVLSLSAAEFAELFSTNPELHVLDVRKKSEYVSEHVVGVENMPLDFLNDHMALVKKDKINYLHCAGGYRSMIAISILKARGFENLVDIAGGFAAIKADGTLSLTDYVCPSTLL</sequence>
<dbReference type="SMART" id="SM00450">
    <property type="entry name" value="RHOD"/>
    <property type="match status" value="2"/>
</dbReference>
<dbReference type="SMART" id="SM00849">
    <property type="entry name" value="Lactamase_B"/>
    <property type="match status" value="1"/>
</dbReference>
<feature type="domain" description="Rhodanese" evidence="2">
    <location>
        <begin position="270"/>
        <end position="361"/>
    </location>
</feature>
<evidence type="ECO:0000313" key="4">
    <source>
        <dbReference type="Proteomes" id="UP000295706"/>
    </source>
</evidence>
<dbReference type="GO" id="GO:0006749">
    <property type="term" value="P:glutathione metabolic process"/>
    <property type="evidence" value="ECO:0007669"/>
    <property type="project" value="InterPro"/>
</dbReference>
<evidence type="ECO:0000256" key="1">
    <source>
        <dbReference type="ARBA" id="ARBA00022723"/>
    </source>
</evidence>
<accession>A0A4R4KCY6</accession>
<dbReference type="Pfam" id="PF00753">
    <property type="entry name" value="Lactamase_B"/>
    <property type="match status" value="1"/>
</dbReference>
<dbReference type="PANTHER" id="PTHR43084">
    <property type="entry name" value="PERSULFIDE DIOXYGENASE ETHE1"/>
    <property type="match status" value="1"/>
</dbReference>
<proteinExistence type="predicted"/>
<dbReference type="CDD" id="cd07724">
    <property type="entry name" value="POD-like_MBL-fold"/>
    <property type="match status" value="1"/>
</dbReference>
<name>A0A4R4KCY6_9BACT</name>
<dbReference type="GO" id="GO:0046872">
    <property type="term" value="F:metal ion binding"/>
    <property type="evidence" value="ECO:0007669"/>
    <property type="project" value="UniProtKB-KW"/>
</dbReference>
<gene>
    <name evidence="3" type="ORF">EZE20_14745</name>
</gene>
<dbReference type="InterPro" id="IPR001763">
    <property type="entry name" value="Rhodanese-like_dom"/>
</dbReference>
<dbReference type="InterPro" id="IPR051682">
    <property type="entry name" value="Mito_Persulfide_Diox"/>
</dbReference>
<feature type="domain" description="Rhodanese" evidence="2">
    <location>
        <begin position="376"/>
        <end position="464"/>
    </location>
</feature>
<dbReference type="GO" id="GO:0070813">
    <property type="term" value="P:hydrogen sulfide metabolic process"/>
    <property type="evidence" value="ECO:0007669"/>
    <property type="project" value="TreeGrafter"/>
</dbReference>
<evidence type="ECO:0000313" key="3">
    <source>
        <dbReference type="EMBL" id="TDB64189.1"/>
    </source>
</evidence>
<dbReference type="EMBL" id="SMJU01000008">
    <property type="protein sequence ID" value="TDB64189.1"/>
    <property type="molecule type" value="Genomic_DNA"/>
</dbReference>
<reference evidence="3 4" key="1">
    <citation type="submission" date="2019-02" db="EMBL/GenBank/DDBJ databases">
        <title>Arundinibacter roseus gen. nov., sp. nov., a new member of the family Cytophagaceae.</title>
        <authorList>
            <person name="Szuroczki S."/>
            <person name="Khayer B."/>
            <person name="Sproer C."/>
            <person name="Toumi M."/>
            <person name="Szabo A."/>
            <person name="Felfoldi T."/>
            <person name="Schumann P."/>
            <person name="Toth E."/>
        </authorList>
    </citation>
    <scope>NUCLEOTIDE SEQUENCE [LARGE SCALE GENOMIC DNA]</scope>
    <source>
        <strain evidence="3 4">DMA-k-7a</strain>
    </source>
</reference>
<dbReference type="SUPFAM" id="SSF52821">
    <property type="entry name" value="Rhodanese/Cell cycle control phosphatase"/>
    <property type="match status" value="2"/>
</dbReference>
<dbReference type="FunFam" id="3.60.15.10:FF:000030">
    <property type="entry name" value="Metallo-beta-lactamase family protein"/>
    <property type="match status" value="1"/>
</dbReference>
<keyword evidence="3" id="KW-0378">Hydrolase</keyword>
<organism evidence="3 4">
    <name type="scientific">Arundinibacter roseus</name>
    <dbReference type="NCBI Taxonomy" id="2070510"/>
    <lineage>
        <taxon>Bacteria</taxon>
        <taxon>Pseudomonadati</taxon>
        <taxon>Bacteroidota</taxon>
        <taxon>Cytophagia</taxon>
        <taxon>Cytophagales</taxon>
        <taxon>Spirosomataceae</taxon>
        <taxon>Arundinibacter</taxon>
    </lineage>
</organism>
<dbReference type="GO" id="GO:0016787">
    <property type="term" value="F:hydrolase activity"/>
    <property type="evidence" value="ECO:0007669"/>
    <property type="project" value="UniProtKB-KW"/>
</dbReference>
<dbReference type="Gene3D" id="3.60.15.10">
    <property type="entry name" value="Ribonuclease Z/Hydroxyacylglutathione hydrolase-like"/>
    <property type="match status" value="1"/>
</dbReference>
<dbReference type="InterPro" id="IPR036873">
    <property type="entry name" value="Rhodanese-like_dom_sf"/>
</dbReference>
<dbReference type="GO" id="GO:0050313">
    <property type="term" value="F:sulfur dioxygenase activity"/>
    <property type="evidence" value="ECO:0007669"/>
    <property type="project" value="InterPro"/>
</dbReference>
<dbReference type="SUPFAM" id="SSF56281">
    <property type="entry name" value="Metallo-hydrolase/oxidoreductase"/>
    <property type="match status" value="1"/>
</dbReference>
<dbReference type="AlphaFoldDB" id="A0A4R4KCY6"/>
<dbReference type="InterPro" id="IPR001279">
    <property type="entry name" value="Metallo-B-lactamas"/>
</dbReference>
<dbReference type="RefSeq" id="WP_132118952.1">
    <property type="nucleotide sequence ID" value="NZ_SMJU01000008.1"/>
</dbReference>
<dbReference type="InterPro" id="IPR044528">
    <property type="entry name" value="POD-like_MBL-fold"/>
</dbReference>
<dbReference type="PANTHER" id="PTHR43084:SF1">
    <property type="entry name" value="PERSULFIDE DIOXYGENASE ETHE1, MITOCHONDRIAL"/>
    <property type="match status" value="1"/>
</dbReference>
<dbReference type="PROSITE" id="PS50206">
    <property type="entry name" value="RHODANESE_3"/>
    <property type="match status" value="2"/>
</dbReference>
<keyword evidence="4" id="KW-1185">Reference proteome</keyword>
<dbReference type="InterPro" id="IPR036866">
    <property type="entry name" value="RibonucZ/Hydroxyglut_hydro"/>
</dbReference>
<dbReference type="OrthoDB" id="9784009at2"/>
<keyword evidence="1" id="KW-0479">Metal-binding</keyword>
<dbReference type="Proteomes" id="UP000295706">
    <property type="component" value="Unassembled WGS sequence"/>
</dbReference>
<dbReference type="CDD" id="cd00158">
    <property type="entry name" value="RHOD"/>
    <property type="match status" value="2"/>
</dbReference>